<organism evidence="3 4">
    <name type="scientific">Deinococcus radiopugnans ATCC 19172</name>
    <dbReference type="NCBI Taxonomy" id="585398"/>
    <lineage>
        <taxon>Bacteria</taxon>
        <taxon>Thermotogati</taxon>
        <taxon>Deinococcota</taxon>
        <taxon>Deinococci</taxon>
        <taxon>Deinococcales</taxon>
        <taxon>Deinococcaceae</taxon>
        <taxon>Deinococcus</taxon>
    </lineage>
</organism>
<comment type="caution">
    <text evidence="3">The sequence shown here is derived from an EMBL/GenBank/DDBJ whole genome shotgun (WGS) entry which is preliminary data.</text>
</comment>
<evidence type="ECO:0000313" key="3">
    <source>
        <dbReference type="EMBL" id="TNM70905.1"/>
    </source>
</evidence>
<evidence type="ECO:0000256" key="1">
    <source>
        <dbReference type="SAM" id="MobiDB-lite"/>
    </source>
</evidence>
<dbReference type="Proteomes" id="UP000629870">
    <property type="component" value="Unassembled WGS sequence"/>
</dbReference>
<keyword evidence="5" id="KW-1185">Reference proteome</keyword>
<evidence type="ECO:0000313" key="2">
    <source>
        <dbReference type="EMBL" id="MBB6015137.1"/>
    </source>
</evidence>
<evidence type="ECO:0000313" key="5">
    <source>
        <dbReference type="Proteomes" id="UP000629870"/>
    </source>
</evidence>
<accession>A0A5C4Y7A7</accession>
<dbReference type="RefSeq" id="WP_139403111.1">
    <property type="nucleotide sequence ID" value="NZ_JACHEW010000001.1"/>
</dbReference>
<evidence type="ECO:0000313" key="4">
    <source>
        <dbReference type="Proteomes" id="UP000313988"/>
    </source>
</evidence>
<feature type="region of interest" description="Disordered" evidence="1">
    <location>
        <begin position="1"/>
        <end position="21"/>
    </location>
</feature>
<sequence>MQRLSKCAQMPDFEARPQSLPTQRAGLALGLWGEAEIGKTHTAEEWLRDVPCRTAAVRADAPLVRPGRALPSPHSSRCGPSSP</sequence>
<dbReference type="AlphaFoldDB" id="A0A5C4Y7A7"/>
<proteinExistence type="predicted"/>
<name>A0A5C4Y7A7_9DEIO</name>
<dbReference type="EMBL" id="VDMO01000010">
    <property type="protein sequence ID" value="TNM70905.1"/>
    <property type="molecule type" value="Genomic_DNA"/>
</dbReference>
<reference evidence="2 5" key="2">
    <citation type="submission" date="2020-08" db="EMBL/GenBank/DDBJ databases">
        <title>Genomic Encyclopedia of Type Strains, Phase IV (KMG-IV): sequencing the most valuable type-strain genomes for metagenomic binning, comparative biology and taxonomic classification.</title>
        <authorList>
            <person name="Goeker M."/>
        </authorList>
    </citation>
    <scope>NUCLEOTIDE SEQUENCE [LARGE SCALE GENOMIC DNA]</scope>
    <source>
        <strain evidence="2 5">DSM 12027</strain>
    </source>
</reference>
<feature type="region of interest" description="Disordered" evidence="1">
    <location>
        <begin position="63"/>
        <end position="83"/>
    </location>
</feature>
<dbReference type="OrthoDB" id="51592at2"/>
<feature type="compositionally biased region" description="Polar residues" evidence="1">
    <location>
        <begin position="73"/>
        <end position="83"/>
    </location>
</feature>
<gene>
    <name evidence="3" type="ORF">FHR04_10465</name>
    <name evidence="2" type="ORF">HNQ04_000361</name>
</gene>
<dbReference type="Proteomes" id="UP000313988">
    <property type="component" value="Unassembled WGS sequence"/>
</dbReference>
<protein>
    <submittedName>
        <fullName evidence="3">Uncharacterized protein</fullName>
    </submittedName>
</protein>
<dbReference type="EMBL" id="JACHEW010000001">
    <property type="protein sequence ID" value="MBB6015137.1"/>
    <property type="molecule type" value="Genomic_DNA"/>
</dbReference>
<reference evidence="3 4" key="1">
    <citation type="submission" date="2019-06" db="EMBL/GenBank/DDBJ databases">
        <title>Genome sequence of Deinococcus radiopugnans ATCC 19172.</title>
        <authorList>
            <person name="Maclea K.S."/>
            <person name="Maynard C.R."/>
        </authorList>
    </citation>
    <scope>NUCLEOTIDE SEQUENCE [LARGE SCALE GENOMIC DNA]</scope>
    <source>
        <strain evidence="3 4">ATCC 19172</strain>
    </source>
</reference>